<dbReference type="Gene3D" id="1.10.4190.10">
    <property type="entry name" value="Urease accessory protein UreF"/>
    <property type="match status" value="1"/>
</dbReference>
<sequence>MAVARLTGTVTMVTVMDDPLSTKALYKLLSFLSPAFPIGAFTYSHGLENAVENGSVTHAASLVEWLTSIMWCGAGRSDAILLKEAHQAALQGDRETLIELRELGLALQPSKERSLETCAQGTAFFKAVTQSWPPSGESPAILAFNDLSEGSTIWPYPAAVGLCCAAHGVPVEAATIGFLQAFAANIVSAAIRTVPLGQTEAQTVLAKLEFTIFQVAEEAARSDIGDLGTSTFLADIASMKHETQYSRLFRS</sequence>
<comment type="caution">
    <text evidence="4">The sequence shown here is derived from an EMBL/GenBank/DDBJ whole genome shotgun (WGS) entry which is preliminary data.</text>
</comment>
<gene>
    <name evidence="3" type="primary">ureF</name>
    <name evidence="4" type="ORF">JM93_03302</name>
</gene>
<dbReference type="InterPro" id="IPR038277">
    <property type="entry name" value="UreF_sf"/>
</dbReference>
<evidence type="ECO:0000313" key="5">
    <source>
        <dbReference type="Proteomes" id="UP000320593"/>
    </source>
</evidence>
<evidence type="ECO:0000256" key="2">
    <source>
        <dbReference type="ARBA" id="ARBA00023186"/>
    </source>
</evidence>
<dbReference type="EMBL" id="VLLF01000008">
    <property type="protein sequence ID" value="TWI82788.1"/>
    <property type="molecule type" value="Genomic_DNA"/>
</dbReference>
<accession>A0A562SNM0</accession>
<evidence type="ECO:0000313" key="4">
    <source>
        <dbReference type="EMBL" id="TWI82788.1"/>
    </source>
</evidence>
<dbReference type="PANTHER" id="PTHR33620:SF1">
    <property type="entry name" value="UREASE ACCESSORY PROTEIN F"/>
    <property type="match status" value="1"/>
</dbReference>
<evidence type="ECO:0000256" key="1">
    <source>
        <dbReference type="ARBA" id="ARBA00022988"/>
    </source>
</evidence>
<protein>
    <recommendedName>
        <fullName evidence="3">Urease accessory protein UreF</fullName>
    </recommendedName>
</protein>
<proteinExistence type="inferred from homology"/>
<keyword evidence="2 3" id="KW-0143">Chaperone</keyword>
<organism evidence="4 5">
    <name type="scientific">Roseibium hamelinense</name>
    <dbReference type="NCBI Taxonomy" id="150831"/>
    <lineage>
        <taxon>Bacteria</taxon>
        <taxon>Pseudomonadati</taxon>
        <taxon>Pseudomonadota</taxon>
        <taxon>Alphaproteobacteria</taxon>
        <taxon>Hyphomicrobiales</taxon>
        <taxon>Stappiaceae</taxon>
        <taxon>Roseibium</taxon>
    </lineage>
</organism>
<evidence type="ECO:0000256" key="3">
    <source>
        <dbReference type="HAMAP-Rule" id="MF_01385"/>
    </source>
</evidence>
<dbReference type="PANTHER" id="PTHR33620">
    <property type="entry name" value="UREASE ACCESSORY PROTEIN F"/>
    <property type="match status" value="1"/>
</dbReference>
<comment type="subunit">
    <text evidence="3">UreD, UreF and UreG form a complex that acts as a GTP-hydrolysis-dependent molecular chaperone, activating the urease apoprotein by helping to assemble the nickel containing metallocenter of UreC. The UreE protein probably delivers the nickel.</text>
</comment>
<dbReference type="InterPro" id="IPR002639">
    <property type="entry name" value="UreF"/>
</dbReference>
<name>A0A562SNM0_9HYPH</name>
<keyword evidence="5" id="KW-1185">Reference proteome</keyword>
<dbReference type="HAMAP" id="MF_01385">
    <property type="entry name" value="UreF"/>
    <property type="match status" value="1"/>
</dbReference>
<comment type="function">
    <text evidence="3">Required for maturation of urease via the functional incorporation of the urease nickel metallocenter.</text>
</comment>
<dbReference type="GO" id="GO:0016151">
    <property type="term" value="F:nickel cation binding"/>
    <property type="evidence" value="ECO:0007669"/>
    <property type="project" value="UniProtKB-UniRule"/>
</dbReference>
<comment type="subcellular location">
    <subcellularLocation>
        <location evidence="3">Cytoplasm</location>
    </subcellularLocation>
</comment>
<comment type="similarity">
    <text evidence="3">Belongs to the UreF family.</text>
</comment>
<dbReference type="RefSeq" id="WP_341874402.1">
    <property type="nucleotide sequence ID" value="NZ_SMLY01000078.1"/>
</dbReference>
<dbReference type="GO" id="GO:0005737">
    <property type="term" value="C:cytoplasm"/>
    <property type="evidence" value="ECO:0007669"/>
    <property type="project" value="UniProtKB-SubCell"/>
</dbReference>
<keyword evidence="3" id="KW-0963">Cytoplasm</keyword>
<dbReference type="Proteomes" id="UP000320593">
    <property type="component" value="Unassembled WGS sequence"/>
</dbReference>
<reference evidence="4 5" key="1">
    <citation type="submission" date="2019-07" db="EMBL/GenBank/DDBJ databases">
        <title>Genomic Encyclopedia of Archaeal and Bacterial Type Strains, Phase II (KMG-II): from individual species to whole genera.</title>
        <authorList>
            <person name="Goeker M."/>
        </authorList>
    </citation>
    <scope>NUCLEOTIDE SEQUENCE [LARGE SCALE GENOMIC DNA]</scope>
    <source>
        <strain evidence="4 5">ATCC BAA-252</strain>
    </source>
</reference>
<dbReference type="AlphaFoldDB" id="A0A562SNM0"/>
<keyword evidence="1 3" id="KW-0996">Nickel insertion</keyword>
<dbReference type="PIRSF" id="PIRSF009467">
    <property type="entry name" value="Ureas_acces_UreF"/>
    <property type="match status" value="1"/>
</dbReference>
<dbReference type="Pfam" id="PF01730">
    <property type="entry name" value="UreF"/>
    <property type="match status" value="1"/>
</dbReference>